<keyword evidence="1" id="KW-0547">Nucleotide-binding</keyword>
<dbReference type="Proteomes" id="UP000321523">
    <property type="component" value="Unassembled WGS sequence"/>
</dbReference>
<dbReference type="AlphaFoldDB" id="A0A512E1Q4"/>
<keyword evidence="2" id="KW-0067">ATP-binding</keyword>
<dbReference type="PANTHER" id="PTHR32071:SF77">
    <property type="entry name" value="TRANSCRIPTIONAL REGULATORY PROTEIN"/>
    <property type="match status" value="1"/>
</dbReference>
<protein>
    <recommendedName>
        <fullName evidence="3">Sigma-54 factor interaction domain-containing protein</fullName>
    </recommendedName>
</protein>
<dbReference type="Pfam" id="PF00158">
    <property type="entry name" value="Sigma54_activat"/>
    <property type="match status" value="1"/>
</dbReference>
<dbReference type="PROSITE" id="PS50045">
    <property type="entry name" value="SIGMA54_INTERACT_4"/>
    <property type="match status" value="1"/>
</dbReference>
<name>A0A512E1Q4_9PROT</name>
<sequence length="177" mass="20077">MLLDAVGDLTPELQVLLLRALEYRQTVFRKSGHRITIDVQVIAMTDRTLSDAVCEGSFRRDLYDWLNGAQISLPPLRERPDRRALIRHLLHVEQEALSVKSAKYLSKEVWEIFMTHPWPGNIRELRSLLRSMIAVAPAQIVEVSDLPPAFLAEQNQRASFVDPAYCKQGRATGSIDA</sequence>
<dbReference type="InterPro" id="IPR058031">
    <property type="entry name" value="AAA_lid_NorR"/>
</dbReference>
<dbReference type="GO" id="GO:0006355">
    <property type="term" value="P:regulation of DNA-templated transcription"/>
    <property type="evidence" value="ECO:0007669"/>
    <property type="project" value="InterPro"/>
</dbReference>
<evidence type="ECO:0000259" key="3">
    <source>
        <dbReference type="PROSITE" id="PS50045"/>
    </source>
</evidence>
<dbReference type="InterPro" id="IPR027417">
    <property type="entry name" value="P-loop_NTPase"/>
</dbReference>
<dbReference type="Gene3D" id="3.40.50.300">
    <property type="entry name" value="P-loop containing nucleotide triphosphate hydrolases"/>
    <property type="match status" value="1"/>
</dbReference>
<dbReference type="PANTHER" id="PTHR32071">
    <property type="entry name" value="TRANSCRIPTIONAL REGULATORY PROTEIN"/>
    <property type="match status" value="1"/>
</dbReference>
<keyword evidence="5" id="KW-1185">Reference proteome</keyword>
<gene>
    <name evidence="4" type="ORF">SAE02_68050</name>
</gene>
<feature type="domain" description="Sigma-54 factor interaction" evidence="3">
    <location>
        <begin position="1"/>
        <end position="134"/>
    </location>
</feature>
<organism evidence="4 5">
    <name type="scientific">Skermanella aerolata</name>
    <dbReference type="NCBI Taxonomy" id="393310"/>
    <lineage>
        <taxon>Bacteria</taxon>
        <taxon>Pseudomonadati</taxon>
        <taxon>Pseudomonadota</taxon>
        <taxon>Alphaproteobacteria</taxon>
        <taxon>Rhodospirillales</taxon>
        <taxon>Azospirillaceae</taxon>
        <taxon>Skermanella</taxon>
    </lineage>
</organism>
<reference evidence="4 5" key="1">
    <citation type="submission" date="2019-07" db="EMBL/GenBank/DDBJ databases">
        <title>Whole genome shotgun sequence of Skermanella aerolata NBRC 106429.</title>
        <authorList>
            <person name="Hosoyama A."/>
            <person name="Uohara A."/>
            <person name="Ohji S."/>
            <person name="Ichikawa N."/>
        </authorList>
    </citation>
    <scope>NUCLEOTIDE SEQUENCE [LARGE SCALE GENOMIC DNA]</scope>
    <source>
        <strain evidence="4 5">NBRC 106429</strain>
    </source>
</reference>
<dbReference type="Pfam" id="PF25601">
    <property type="entry name" value="AAA_lid_14"/>
    <property type="match status" value="1"/>
</dbReference>
<evidence type="ECO:0000256" key="2">
    <source>
        <dbReference type="ARBA" id="ARBA00022840"/>
    </source>
</evidence>
<proteinExistence type="predicted"/>
<dbReference type="GO" id="GO:0005524">
    <property type="term" value="F:ATP binding"/>
    <property type="evidence" value="ECO:0007669"/>
    <property type="project" value="UniProtKB-KW"/>
</dbReference>
<accession>A0A512E1Q4</accession>
<dbReference type="SUPFAM" id="SSF52540">
    <property type="entry name" value="P-loop containing nucleoside triphosphate hydrolases"/>
    <property type="match status" value="1"/>
</dbReference>
<dbReference type="EMBL" id="BJYZ01000047">
    <property type="protein sequence ID" value="GEO42657.1"/>
    <property type="molecule type" value="Genomic_DNA"/>
</dbReference>
<evidence type="ECO:0000256" key="1">
    <source>
        <dbReference type="ARBA" id="ARBA00022741"/>
    </source>
</evidence>
<dbReference type="InterPro" id="IPR002078">
    <property type="entry name" value="Sigma_54_int"/>
</dbReference>
<comment type="caution">
    <text evidence="4">The sequence shown here is derived from an EMBL/GenBank/DDBJ whole genome shotgun (WGS) entry which is preliminary data.</text>
</comment>
<evidence type="ECO:0000313" key="4">
    <source>
        <dbReference type="EMBL" id="GEO42657.1"/>
    </source>
</evidence>
<dbReference type="Gene3D" id="1.10.8.60">
    <property type="match status" value="1"/>
</dbReference>
<evidence type="ECO:0000313" key="5">
    <source>
        <dbReference type="Proteomes" id="UP000321523"/>
    </source>
</evidence>